<evidence type="ECO:0000313" key="2">
    <source>
        <dbReference type="Proteomes" id="UP000749559"/>
    </source>
</evidence>
<keyword evidence="2" id="KW-1185">Reference proteome</keyword>
<feature type="non-terminal residue" evidence="1">
    <location>
        <position position="1"/>
    </location>
</feature>
<organism evidence="1 2">
    <name type="scientific">Owenia fusiformis</name>
    <name type="common">Polychaete worm</name>
    <dbReference type="NCBI Taxonomy" id="6347"/>
    <lineage>
        <taxon>Eukaryota</taxon>
        <taxon>Metazoa</taxon>
        <taxon>Spiralia</taxon>
        <taxon>Lophotrochozoa</taxon>
        <taxon>Annelida</taxon>
        <taxon>Polychaeta</taxon>
        <taxon>Sedentaria</taxon>
        <taxon>Canalipalpata</taxon>
        <taxon>Sabellida</taxon>
        <taxon>Oweniida</taxon>
        <taxon>Oweniidae</taxon>
        <taxon>Owenia</taxon>
    </lineage>
</organism>
<comment type="caution">
    <text evidence="1">The sequence shown here is derived from an EMBL/GenBank/DDBJ whole genome shotgun (WGS) entry which is preliminary data.</text>
</comment>
<reference evidence="1" key="1">
    <citation type="submission" date="2022-03" db="EMBL/GenBank/DDBJ databases">
        <authorList>
            <person name="Martin C."/>
        </authorList>
    </citation>
    <scope>NUCLEOTIDE SEQUENCE</scope>
</reference>
<sequence length="115" mass="13076">VECAFNKLRVGLLLKSQLYAHNFTSVSDPFCKCGLPQTPSHFILKCPLLVNERETLFAGLRTSDLHLLVQSLNTVDKIQFLLYGHENLDNSLNEKLIELMSHFVNQSLSQIDRFG</sequence>
<dbReference type="AlphaFoldDB" id="A0A8S4QB61"/>
<proteinExistence type="predicted"/>
<gene>
    <name evidence="1" type="ORF">OFUS_LOCUS26410</name>
</gene>
<dbReference type="EMBL" id="CAIIXF020000069">
    <property type="protein sequence ID" value="CAH1802763.1"/>
    <property type="molecule type" value="Genomic_DNA"/>
</dbReference>
<protein>
    <submittedName>
        <fullName evidence="1">Uncharacterized protein</fullName>
    </submittedName>
</protein>
<accession>A0A8S4QB61</accession>
<evidence type="ECO:0000313" key="1">
    <source>
        <dbReference type="EMBL" id="CAH1802763.1"/>
    </source>
</evidence>
<dbReference type="Proteomes" id="UP000749559">
    <property type="component" value="Unassembled WGS sequence"/>
</dbReference>
<name>A0A8S4QB61_OWEFU</name>